<dbReference type="InterPro" id="IPR035919">
    <property type="entry name" value="EAL_sf"/>
</dbReference>
<protein>
    <recommendedName>
        <fullName evidence="1">cyclic-guanylate-specific phosphodiesterase</fullName>
        <ecNumber evidence="1">3.1.4.52</ecNumber>
    </recommendedName>
</protein>
<dbReference type="RefSeq" id="WP_198569802.1">
    <property type="nucleotide sequence ID" value="NZ_CP066167.1"/>
</dbReference>
<keyword evidence="7" id="KW-1185">Reference proteome</keyword>
<keyword evidence="3" id="KW-0472">Membrane</keyword>
<feature type="domain" description="EAL" evidence="4">
    <location>
        <begin position="364"/>
        <end position="618"/>
    </location>
</feature>
<dbReference type="Gene3D" id="3.20.20.450">
    <property type="entry name" value="EAL domain"/>
    <property type="match status" value="1"/>
</dbReference>
<feature type="transmembrane region" description="Helical" evidence="3">
    <location>
        <begin position="30"/>
        <end position="51"/>
    </location>
</feature>
<evidence type="ECO:0000259" key="5">
    <source>
        <dbReference type="PROSITE" id="PS50887"/>
    </source>
</evidence>
<dbReference type="InterPro" id="IPR029787">
    <property type="entry name" value="Nucleotide_cyclase"/>
</dbReference>
<dbReference type="EMBL" id="CP066167">
    <property type="protein sequence ID" value="QQD18305.1"/>
    <property type="molecule type" value="Genomic_DNA"/>
</dbReference>
<proteinExistence type="predicted"/>
<dbReference type="SMART" id="SM00052">
    <property type="entry name" value="EAL"/>
    <property type="match status" value="1"/>
</dbReference>
<sequence>MAMLLLCTAFSISAGLAALGFVLAGSGQHPAVLALGCFTFSISGFFLFACYKINLLRDQLQQSETRKRYLDQLLQHSGSALILVNRDMKIEYLNRLHESLLRLDPDPNEWINNAKRWPEVISEEAHASINQNLLQGRPWKGELQLSFRDRHEFVKASITPIMDDAGQLDKVIVCYDDISEQKAMTNRLFIREHYNVLTGLPNRQYIIRDLEKQIETLKDAEGRFFLLHVDLDRVRYINETLGHSVLDRVFRETADRLRACVREEYLLAHLGSDEFMVMLSNDVCADEATILAEGILERIRQPFYIDNHEINITTSIGVSQYPDNGDDAATLMRRAEAAMFEAKNGGGNRFCFYQTGMSGFVERRLEIENQLRHAIERDEFKLHYQPVVDLQNNQLRGVEVLLRWHNNELRNPRPDTFIKIAEESGLIVDIGSWVLERACQQIMEWRNSGLPELSVAVNISARQFIEGDIVERVASALKRSGLPAHQLELEITEGLLINDAPTIREIFSALKNLGVRVSLDDFGTGYASLSYLKRYPFDVLKIDRSFVHDINESEDSVTLVNAIIAMAHSFNMKVIAEGVENLQQRRILRERQCDMVQGYLYSPPLNADNFADWVKRYSDIHQAQHV</sequence>
<dbReference type="SUPFAM" id="SSF55785">
    <property type="entry name" value="PYP-like sensor domain (PAS domain)"/>
    <property type="match status" value="1"/>
</dbReference>
<dbReference type="EC" id="3.1.4.52" evidence="1"/>
<dbReference type="KEGG" id="snan:I6N98_00050"/>
<keyword evidence="2" id="KW-0973">c-di-GMP</keyword>
<dbReference type="Pfam" id="PF08448">
    <property type="entry name" value="PAS_4"/>
    <property type="match status" value="1"/>
</dbReference>
<dbReference type="GO" id="GO:0071111">
    <property type="term" value="F:cyclic-guanylate-specific phosphodiesterase activity"/>
    <property type="evidence" value="ECO:0007669"/>
    <property type="project" value="UniProtKB-EC"/>
</dbReference>
<dbReference type="SUPFAM" id="SSF55073">
    <property type="entry name" value="Nucleotide cyclase"/>
    <property type="match status" value="1"/>
</dbReference>
<dbReference type="Pfam" id="PF00563">
    <property type="entry name" value="EAL"/>
    <property type="match status" value="1"/>
</dbReference>
<dbReference type="InterPro" id="IPR001633">
    <property type="entry name" value="EAL_dom"/>
</dbReference>
<dbReference type="FunFam" id="3.20.20.450:FF:000001">
    <property type="entry name" value="Cyclic di-GMP phosphodiesterase yahA"/>
    <property type="match status" value="1"/>
</dbReference>
<reference evidence="6 7" key="1">
    <citation type="submission" date="2020-12" db="EMBL/GenBank/DDBJ databases">
        <authorList>
            <person name="Shan Y."/>
        </authorList>
    </citation>
    <scope>NUCLEOTIDE SEQUENCE [LARGE SCALE GENOMIC DNA]</scope>
    <source>
        <strain evidence="7">csc3.9</strain>
    </source>
</reference>
<organism evidence="6 7">
    <name type="scientific">Spongiibacter nanhainus</name>
    <dbReference type="NCBI Taxonomy" id="2794344"/>
    <lineage>
        <taxon>Bacteria</taxon>
        <taxon>Pseudomonadati</taxon>
        <taxon>Pseudomonadota</taxon>
        <taxon>Gammaproteobacteria</taxon>
        <taxon>Cellvibrionales</taxon>
        <taxon>Spongiibacteraceae</taxon>
        <taxon>Spongiibacter</taxon>
    </lineage>
</organism>
<evidence type="ECO:0000313" key="7">
    <source>
        <dbReference type="Proteomes" id="UP000596063"/>
    </source>
</evidence>
<dbReference type="PROSITE" id="PS50883">
    <property type="entry name" value="EAL"/>
    <property type="match status" value="1"/>
</dbReference>
<dbReference type="PANTHER" id="PTHR44757:SF2">
    <property type="entry name" value="BIOFILM ARCHITECTURE MAINTENANCE PROTEIN MBAA"/>
    <property type="match status" value="1"/>
</dbReference>
<name>A0A7T4URF4_9GAMM</name>
<evidence type="ECO:0000256" key="3">
    <source>
        <dbReference type="SAM" id="Phobius"/>
    </source>
</evidence>
<dbReference type="SMART" id="SM00267">
    <property type="entry name" value="GGDEF"/>
    <property type="match status" value="1"/>
</dbReference>
<dbReference type="CDD" id="cd01948">
    <property type="entry name" value="EAL"/>
    <property type="match status" value="1"/>
</dbReference>
<dbReference type="Gene3D" id="3.30.450.20">
    <property type="entry name" value="PAS domain"/>
    <property type="match status" value="1"/>
</dbReference>
<evidence type="ECO:0000259" key="4">
    <source>
        <dbReference type="PROSITE" id="PS50883"/>
    </source>
</evidence>
<dbReference type="PANTHER" id="PTHR44757">
    <property type="entry name" value="DIGUANYLATE CYCLASE DGCP"/>
    <property type="match status" value="1"/>
</dbReference>
<evidence type="ECO:0000256" key="1">
    <source>
        <dbReference type="ARBA" id="ARBA00012282"/>
    </source>
</evidence>
<dbReference type="PROSITE" id="PS50887">
    <property type="entry name" value="GGDEF"/>
    <property type="match status" value="1"/>
</dbReference>
<feature type="domain" description="GGDEF" evidence="5">
    <location>
        <begin position="222"/>
        <end position="355"/>
    </location>
</feature>
<dbReference type="InterPro" id="IPR000160">
    <property type="entry name" value="GGDEF_dom"/>
</dbReference>
<dbReference type="Pfam" id="PF00990">
    <property type="entry name" value="GGDEF"/>
    <property type="match status" value="1"/>
</dbReference>
<keyword evidence="3" id="KW-0812">Transmembrane</keyword>
<dbReference type="CDD" id="cd01949">
    <property type="entry name" value="GGDEF"/>
    <property type="match status" value="1"/>
</dbReference>
<dbReference type="Proteomes" id="UP000596063">
    <property type="component" value="Chromosome"/>
</dbReference>
<dbReference type="InterPro" id="IPR052155">
    <property type="entry name" value="Biofilm_reg_signaling"/>
</dbReference>
<dbReference type="InterPro" id="IPR013656">
    <property type="entry name" value="PAS_4"/>
</dbReference>
<dbReference type="NCBIfam" id="TIGR00254">
    <property type="entry name" value="GGDEF"/>
    <property type="match status" value="1"/>
</dbReference>
<dbReference type="SUPFAM" id="SSF141868">
    <property type="entry name" value="EAL domain-like"/>
    <property type="match status" value="1"/>
</dbReference>
<accession>A0A7T4URF4</accession>
<gene>
    <name evidence="6" type="ORF">I6N98_00050</name>
</gene>
<dbReference type="InterPro" id="IPR035965">
    <property type="entry name" value="PAS-like_dom_sf"/>
</dbReference>
<keyword evidence="3" id="KW-1133">Transmembrane helix</keyword>
<dbReference type="Gene3D" id="3.30.70.270">
    <property type="match status" value="1"/>
</dbReference>
<evidence type="ECO:0000256" key="2">
    <source>
        <dbReference type="ARBA" id="ARBA00022636"/>
    </source>
</evidence>
<dbReference type="InterPro" id="IPR043128">
    <property type="entry name" value="Rev_trsase/Diguanyl_cyclase"/>
</dbReference>
<dbReference type="AlphaFoldDB" id="A0A7T4URF4"/>
<evidence type="ECO:0000313" key="6">
    <source>
        <dbReference type="EMBL" id="QQD18305.1"/>
    </source>
</evidence>